<feature type="region of interest" description="Disordered" evidence="1">
    <location>
        <begin position="56"/>
        <end position="101"/>
    </location>
</feature>
<dbReference type="EMBL" id="QKRW01000048">
    <property type="protein sequence ID" value="RAL59799.1"/>
    <property type="molecule type" value="Genomic_DNA"/>
</dbReference>
<organism evidence="2 3">
    <name type="scientific">Monilinia fructigena</name>
    <dbReference type="NCBI Taxonomy" id="38457"/>
    <lineage>
        <taxon>Eukaryota</taxon>
        <taxon>Fungi</taxon>
        <taxon>Dikarya</taxon>
        <taxon>Ascomycota</taxon>
        <taxon>Pezizomycotina</taxon>
        <taxon>Leotiomycetes</taxon>
        <taxon>Helotiales</taxon>
        <taxon>Sclerotiniaceae</taxon>
        <taxon>Monilinia</taxon>
    </lineage>
</organism>
<accession>A0A395IN42</accession>
<comment type="caution">
    <text evidence="2">The sequence shown here is derived from an EMBL/GenBank/DDBJ whole genome shotgun (WGS) entry which is preliminary data.</text>
</comment>
<reference evidence="2 3" key="1">
    <citation type="submission" date="2018-06" db="EMBL/GenBank/DDBJ databases">
        <title>Genome Sequence of the Brown Rot Fungal Pathogen Monilinia fructigena.</title>
        <authorList>
            <person name="Landi L."/>
            <person name="De Miccolis Angelini R.M."/>
            <person name="Pollastro S."/>
            <person name="Abate D."/>
            <person name="Faretra F."/>
            <person name="Romanazzi G."/>
        </authorList>
    </citation>
    <scope>NUCLEOTIDE SEQUENCE [LARGE SCALE GENOMIC DNA]</scope>
    <source>
        <strain evidence="2 3">Mfrg269</strain>
    </source>
</reference>
<gene>
    <name evidence="2" type="ORF">DID88_000428</name>
</gene>
<dbReference type="AlphaFoldDB" id="A0A395IN42"/>
<dbReference type="Proteomes" id="UP000249056">
    <property type="component" value="Unassembled WGS sequence"/>
</dbReference>
<keyword evidence="3" id="KW-1185">Reference proteome</keyword>
<evidence type="ECO:0000256" key="1">
    <source>
        <dbReference type="SAM" id="MobiDB-lite"/>
    </source>
</evidence>
<name>A0A395IN42_9HELO</name>
<dbReference type="OrthoDB" id="5244495at2759"/>
<sequence>MEYNANNGMTWPDLANMMQRDMDYRGLTRRNYTGNMLYEHWYQTVKKKWGEVEAQRIRASAPREAREPSPPSGPMKSSSRVKGPSGPYNTKILPSASNYPQVGGFTDPESQYTGLTGPQMALGHYYGPPMVSDPRSRSQSNIYIELSDAPYLTHARCGITSPARSI</sequence>
<evidence type="ECO:0000313" key="2">
    <source>
        <dbReference type="EMBL" id="RAL59799.1"/>
    </source>
</evidence>
<feature type="compositionally biased region" description="Basic and acidic residues" evidence="1">
    <location>
        <begin position="56"/>
        <end position="67"/>
    </location>
</feature>
<protein>
    <submittedName>
        <fullName evidence="2">Uncharacterized protein</fullName>
    </submittedName>
</protein>
<proteinExistence type="predicted"/>
<evidence type="ECO:0000313" key="3">
    <source>
        <dbReference type="Proteomes" id="UP000249056"/>
    </source>
</evidence>